<name>A0A5A7Q3L8_STRAF</name>
<proteinExistence type="predicted"/>
<protein>
    <submittedName>
        <fullName evidence="1">Neurogenic differentiation factor 1</fullName>
    </submittedName>
</protein>
<dbReference type="AlphaFoldDB" id="A0A5A7Q3L8"/>
<comment type="caution">
    <text evidence="1">The sequence shown here is derived from an EMBL/GenBank/DDBJ whole genome shotgun (WGS) entry which is preliminary data.</text>
</comment>
<evidence type="ECO:0000313" key="1">
    <source>
        <dbReference type="EMBL" id="GER39730.1"/>
    </source>
</evidence>
<gene>
    <name evidence="1" type="ORF">STAS_16361</name>
</gene>
<sequence length="105" mass="11909">MLQFSCNNVFVRFRRIFHFFLLQDTLDSLWALDVTDGINTKILSDPWVPGLVSGIPSLCAGLSSPCPTWVTIGVVLHLVRFIKPSLSSDCKSFILLYEYLDRSKK</sequence>
<reference evidence="2" key="1">
    <citation type="journal article" date="2019" name="Curr. Biol.">
        <title>Genome Sequence of Striga asiatica Provides Insight into the Evolution of Plant Parasitism.</title>
        <authorList>
            <person name="Yoshida S."/>
            <person name="Kim S."/>
            <person name="Wafula E.K."/>
            <person name="Tanskanen J."/>
            <person name="Kim Y.M."/>
            <person name="Honaas L."/>
            <person name="Yang Z."/>
            <person name="Spallek T."/>
            <person name="Conn C.E."/>
            <person name="Ichihashi Y."/>
            <person name="Cheong K."/>
            <person name="Cui S."/>
            <person name="Der J.P."/>
            <person name="Gundlach H."/>
            <person name="Jiao Y."/>
            <person name="Hori C."/>
            <person name="Ishida J.K."/>
            <person name="Kasahara H."/>
            <person name="Kiba T."/>
            <person name="Kim M.S."/>
            <person name="Koo N."/>
            <person name="Laohavisit A."/>
            <person name="Lee Y.H."/>
            <person name="Lumba S."/>
            <person name="McCourt P."/>
            <person name="Mortimer J.C."/>
            <person name="Mutuku J.M."/>
            <person name="Nomura T."/>
            <person name="Sasaki-Sekimoto Y."/>
            <person name="Seto Y."/>
            <person name="Wang Y."/>
            <person name="Wakatake T."/>
            <person name="Sakakibara H."/>
            <person name="Demura T."/>
            <person name="Yamaguchi S."/>
            <person name="Yoneyama K."/>
            <person name="Manabe R.I."/>
            <person name="Nelson D.C."/>
            <person name="Schulman A.H."/>
            <person name="Timko M.P."/>
            <person name="dePamphilis C.W."/>
            <person name="Choi D."/>
            <person name="Shirasu K."/>
        </authorList>
    </citation>
    <scope>NUCLEOTIDE SEQUENCE [LARGE SCALE GENOMIC DNA]</scope>
    <source>
        <strain evidence="2">cv. UVA1</strain>
    </source>
</reference>
<organism evidence="1 2">
    <name type="scientific">Striga asiatica</name>
    <name type="common">Asiatic witchweed</name>
    <name type="synonym">Buchnera asiatica</name>
    <dbReference type="NCBI Taxonomy" id="4170"/>
    <lineage>
        <taxon>Eukaryota</taxon>
        <taxon>Viridiplantae</taxon>
        <taxon>Streptophyta</taxon>
        <taxon>Embryophyta</taxon>
        <taxon>Tracheophyta</taxon>
        <taxon>Spermatophyta</taxon>
        <taxon>Magnoliopsida</taxon>
        <taxon>eudicotyledons</taxon>
        <taxon>Gunneridae</taxon>
        <taxon>Pentapetalae</taxon>
        <taxon>asterids</taxon>
        <taxon>lamiids</taxon>
        <taxon>Lamiales</taxon>
        <taxon>Orobanchaceae</taxon>
        <taxon>Buchnereae</taxon>
        <taxon>Striga</taxon>
    </lineage>
</organism>
<keyword evidence="2" id="KW-1185">Reference proteome</keyword>
<feature type="non-terminal residue" evidence="1">
    <location>
        <position position="105"/>
    </location>
</feature>
<evidence type="ECO:0000313" key="2">
    <source>
        <dbReference type="Proteomes" id="UP000325081"/>
    </source>
</evidence>
<dbReference type="EMBL" id="BKCP01005738">
    <property type="protein sequence ID" value="GER39730.1"/>
    <property type="molecule type" value="Genomic_DNA"/>
</dbReference>
<accession>A0A5A7Q3L8</accession>
<dbReference type="Proteomes" id="UP000325081">
    <property type="component" value="Unassembled WGS sequence"/>
</dbReference>